<dbReference type="PANTHER" id="PTHR30383">
    <property type="entry name" value="THIOESTERASE 1/PROTEASE 1/LYSOPHOSPHOLIPASE L1"/>
    <property type="match status" value="1"/>
</dbReference>
<accession>A0ABU6ML17</accession>
<dbReference type="RefSeq" id="WP_232317512.1">
    <property type="nucleotide sequence ID" value="NZ_JARMAB010000032.1"/>
</dbReference>
<dbReference type="Proteomes" id="UP001341444">
    <property type="component" value="Unassembled WGS sequence"/>
</dbReference>
<feature type="domain" description="SGNH hydrolase-type esterase" evidence="2">
    <location>
        <begin position="32"/>
        <end position="224"/>
    </location>
</feature>
<feature type="compositionally biased region" description="Polar residues" evidence="1">
    <location>
        <begin position="1"/>
        <end position="10"/>
    </location>
</feature>
<name>A0ABU6ML17_9BACI</name>
<evidence type="ECO:0000259" key="2">
    <source>
        <dbReference type="Pfam" id="PF13472"/>
    </source>
</evidence>
<proteinExistence type="predicted"/>
<gene>
    <name evidence="3" type="ORF">P4T90_20195</name>
</gene>
<protein>
    <submittedName>
        <fullName evidence="3">SGNH/GDSL hydrolase family protein</fullName>
    </submittedName>
</protein>
<sequence length="243" mass="27608">MIKQFSQSRIQVEKKPHPPSDFIPKNITITAAGDSLTQGVGDSTKSGGYIPYLKKDLQSLKGVGTASFSNYGIQGNRTDQLLSRLQSQSSLRKSISHSDAVIITIGGNDVMKVFEDHISDLKVGEFQTAIFGYEHRLQELMKTIRTLNPHASIILIGIYNPFMEWFSNVQELDEIVANWNNVSMQVVAGYKNAEFVPVYDIFNHHEKDLLYTDYFHPNDKGYKLIANRVFRYMQNKQIDVLTK</sequence>
<dbReference type="InterPro" id="IPR051532">
    <property type="entry name" value="Ester_Hydrolysis_Enzymes"/>
</dbReference>
<dbReference type="InterPro" id="IPR013830">
    <property type="entry name" value="SGNH_hydro"/>
</dbReference>
<dbReference type="SUPFAM" id="SSF52266">
    <property type="entry name" value="SGNH hydrolase"/>
    <property type="match status" value="1"/>
</dbReference>
<dbReference type="CDD" id="cd04506">
    <property type="entry name" value="SGNH_hydrolase_YpmR_like"/>
    <property type="match status" value="1"/>
</dbReference>
<comment type="caution">
    <text evidence="3">The sequence shown here is derived from an EMBL/GenBank/DDBJ whole genome shotgun (WGS) entry which is preliminary data.</text>
</comment>
<dbReference type="GO" id="GO:0016787">
    <property type="term" value="F:hydrolase activity"/>
    <property type="evidence" value="ECO:0007669"/>
    <property type="project" value="UniProtKB-KW"/>
</dbReference>
<dbReference type="PANTHER" id="PTHR30383:SF27">
    <property type="entry name" value="SPORE GERMINATION LIPASE LIPC"/>
    <property type="match status" value="1"/>
</dbReference>
<evidence type="ECO:0000313" key="4">
    <source>
        <dbReference type="Proteomes" id="UP001341444"/>
    </source>
</evidence>
<dbReference type="Pfam" id="PF13472">
    <property type="entry name" value="Lipase_GDSL_2"/>
    <property type="match status" value="1"/>
</dbReference>
<feature type="region of interest" description="Disordered" evidence="1">
    <location>
        <begin position="1"/>
        <end position="21"/>
    </location>
</feature>
<reference evidence="3 4" key="1">
    <citation type="submission" date="2023-03" db="EMBL/GenBank/DDBJ databases">
        <title>Bacillus Genome Sequencing.</title>
        <authorList>
            <person name="Dunlap C."/>
        </authorList>
    </citation>
    <scope>NUCLEOTIDE SEQUENCE [LARGE SCALE GENOMIC DNA]</scope>
    <source>
        <strain evidence="3 4">B-23453</strain>
    </source>
</reference>
<dbReference type="EMBL" id="JARMAB010000032">
    <property type="protein sequence ID" value="MED1205375.1"/>
    <property type="molecule type" value="Genomic_DNA"/>
</dbReference>
<evidence type="ECO:0000313" key="3">
    <source>
        <dbReference type="EMBL" id="MED1205375.1"/>
    </source>
</evidence>
<evidence type="ECO:0000256" key="1">
    <source>
        <dbReference type="SAM" id="MobiDB-lite"/>
    </source>
</evidence>
<organism evidence="3 4">
    <name type="scientific">Heyndrickxia acidicola</name>
    <dbReference type="NCBI Taxonomy" id="209389"/>
    <lineage>
        <taxon>Bacteria</taxon>
        <taxon>Bacillati</taxon>
        <taxon>Bacillota</taxon>
        <taxon>Bacilli</taxon>
        <taxon>Bacillales</taxon>
        <taxon>Bacillaceae</taxon>
        <taxon>Heyndrickxia</taxon>
    </lineage>
</organism>
<dbReference type="InterPro" id="IPR036514">
    <property type="entry name" value="SGNH_hydro_sf"/>
</dbReference>
<dbReference type="Gene3D" id="3.40.50.1110">
    <property type="entry name" value="SGNH hydrolase"/>
    <property type="match status" value="1"/>
</dbReference>
<keyword evidence="3" id="KW-0378">Hydrolase</keyword>
<keyword evidence="4" id="KW-1185">Reference proteome</keyword>